<gene>
    <name evidence="1" type="ORF">rCG_50711</name>
</gene>
<dbReference type="Proteomes" id="UP000234681">
    <property type="component" value="Chromosome 7"/>
</dbReference>
<evidence type="ECO:0000313" key="2">
    <source>
        <dbReference type="Proteomes" id="UP000234681"/>
    </source>
</evidence>
<organism evidence="1 2">
    <name type="scientific">Rattus norvegicus</name>
    <name type="common">Rat</name>
    <dbReference type="NCBI Taxonomy" id="10116"/>
    <lineage>
        <taxon>Eukaryota</taxon>
        <taxon>Metazoa</taxon>
        <taxon>Chordata</taxon>
        <taxon>Craniata</taxon>
        <taxon>Vertebrata</taxon>
        <taxon>Euteleostomi</taxon>
        <taxon>Mammalia</taxon>
        <taxon>Eutheria</taxon>
        <taxon>Euarchontoglires</taxon>
        <taxon>Glires</taxon>
        <taxon>Rodentia</taxon>
        <taxon>Myomorpha</taxon>
        <taxon>Muroidea</taxon>
        <taxon>Muridae</taxon>
        <taxon>Murinae</taxon>
        <taxon>Rattus</taxon>
    </lineage>
</organism>
<reference evidence="1 2" key="1">
    <citation type="submission" date="2005-09" db="EMBL/GenBank/DDBJ databases">
        <authorList>
            <person name="Mural R.J."/>
            <person name="Li P.W."/>
            <person name="Adams M.D."/>
            <person name="Amanatides P.G."/>
            <person name="Baden-Tillson H."/>
            <person name="Barnstead M."/>
            <person name="Chin S.H."/>
            <person name="Dew I."/>
            <person name="Evans C.A."/>
            <person name="Ferriera S."/>
            <person name="Flanigan M."/>
            <person name="Fosler C."/>
            <person name="Glodek A."/>
            <person name="Gu Z."/>
            <person name="Holt R.A."/>
            <person name="Jennings D."/>
            <person name="Kraft C.L."/>
            <person name="Lu F."/>
            <person name="Nguyen T."/>
            <person name="Nusskern D.R."/>
            <person name="Pfannkoch C.M."/>
            <person name="Sitter C."/>
            <person name="Sutton G.G."/>
            <person name="Venter J.C."/>
            <person name="Wang Z."/>
            <person name="Woodage T."/>
            <person name="Zheng X.H."/>
            <person name="Zhong F."/>
        </authorList>
    </citation>
    <scope>NUCLEOTIDE SEQUENCE [LARGE SCALE GENOMIC DNA]</scope>
    <source>
        <strain>BN</strain>
        <strain evidence="2">Sprague-Dawley</strain>
    </source>
</reference>
<dbReference type="AlphaFoldDB" id="A6KC10"/>
<sequence length="36" mass="3963">MRLPYRLNIAGILDFKAPGNSRCVRRQAKVCDGEGG</sequence>
<proteinExistence type="predicted"/>
<accession>A6KC10</accession>
<protein>
    <submittedName>
        <fullName evidence="1">RCG50711</fullName>
    </submittedName>
</protein>
<name>A6KC10_RAT</name>
<evidence type="ECO:0000313" key="1">
    <source>
        <dbReference type="EMBL" id="EDL87132.1"/>
    </source>
</evidence>
<dbReference type="EMBL" id="CH474035">
    <property type="protein sequence ID" value="EDL87132.1"/>
    <property type="molecule type" value="Genomic_DNA"/>
</dbReference>